<dbReference type="SMART" id="SM00418">
    <property type="entry name" value="HTH_ARSR"/>
    <property type="match status" value="1"/>
</dbReference>
<evidence type="ECO:0000313" key="5">
    <source>
        <dbReference type="EMBL" id="PZR32776.1"/>
    </source>
</evidence>
<dbReference type="RefSeq" id="WP_304279833.1">
    <property type="nucleotide sequence ID" value="NZ_QFQZ01000053.1"/>
</dbReference>
<name>A0A2W5V7X9_9CAUL</name>
<dbReference type="InterPro" id="IPR001845">
    <property type="entry name" value="HTH_ArsR_DNA-bd_dom"/>
</dbReference>
<evidence type="ECO:0000256" key="3">
    <source>
        <dbReference type="ARBA" id="ARBA00023163"/>
    </source>
</evidence>
<dbReference type="InterPro" id="IPR036388">
    <property type="entry name" value="WH-like_DNA-bd_sf"/>
</dbReference>
<protein>
    <submittedName>
        <fullName evidence="5">Transcriptional regulator</fullName>
    </submittedName>
</protein>
<dbReference type="CDD" id="cd00090">
    <property type="entry name" value="HTH_ARSR"/>
    <property type="match status" value="1"/>
</dbReference>
<keyword evidence="2" id="KW-0238">DNA-binding</keyword>
<organism evidence="5 6">
    <name type="scientific">Caulobacter segnis</name>
    <dbReference type="NCBI Taxonomy" id="88688"/>
    <lineage>
        <taxon>Bacteria</taxon>
        <taxon>Pseudomonadati</taxon>
        <taxon>Pseudomonadota</taxon>
        <taxon>Alphaproteobacteria</taxon>
        <taxon>Caulobacterales</taxon>
        <taxon>Caulobacteraceae</taxon>
        <taxon>Caulobacter</taxon>
    </lineage>
</organism>
<accession>A0A2W5V7X9</accession>
<keyword evidence="1" id="KW-0805">Transcription regulation</keyword>
<evidence type="ECO:0000259" key="4">
    <source>
        <dbReference type="PROSITE" id="PS50987"/>
    </source>
</evidence>
<dbReference type="EMBL" id="QFQZ01000053">
    <property type="protein sequence ID" value="PZR32776.1"/>
    <property type="molecule type" value="Genomic_DNA"/>
</dbReference>
<dbReference type="Pfam" id="PF01022">
    <property type="entry name" value="HTH_5"/>
    <property type="match status" value="1"/>
</dbReference>
<dbReference type="AlphaFoldDB" id="A0A2W5V7X9"/>
<dbReference type="NCBIfam" id="NF033788">
    <property type="entry name" value="HTH_metalloreg"/>
    <property type="match status" value="1"/>
</dbReference>
<sequence>MPTDVKLERPRTFDVGFFRALCEPVRLQLLTKLVQLGRADVATISEGFGQDRSVISRHLQILRDTGVVTASREGRHVFYELDGRALADKLQSMSEEVKALSPLCCPGRG</sequence>
<evidence type="ECO:0000256" key="1">
    <source>
        <dbReference type="ARBA" id="ARBA00023015"/>
    </source>
</evidence>
<dbReference type="GO" id="GO:0003700">
    <property type="term" value="F:DNA-binding transcription factor activity"/>
    <property type="evidence" value="ECO:0007669"/>
    <property type="project" value="InterPro"/>
</dbReference>
<dbReference type="InterPro" id="IPR051081">
    <property type="entry name" value="HTH_MetalResp_TranReg"/>
</dbReference>
<dbReference type="GO" id="GO:0003677">
    <property type="term" value="F:DNA binding"/>
    <property type="evidence" value="ECO:0007669"/>
    <property type="project" value="UniProtKB-KW"/>
</dbReference>
<dbReference type="InterPro" id="IPR036390">
    <property type="entry name" value="WH_DNA-bd_sf"/>
</dbReference>
<comment type="caution">
    <text evidence="5">The sequence shown here is derived from an EMBL/GenBank/DDBJ whole genome shotgun (WGS) entry which is preliminary data.</text>
</comment>
<reference evidence="5 6" key="1">
    <citation type="submission" date="2017-08" db="EMBL/GenBank/DDBJ databases">
        <title>Infants hospitalized years apart are colonized by the same room-sourced microbial strains.</title>
        <authorList>
            <person name="Brooks B."/>
            <person name="Olm M.R."/>
            <person name="Firek B.A."/>
            <person name="Baker R."/>
            <person name="Thomas B.C."/>
            <person name="Morowitz M.J."/>
            <person name="Banfield J.F."/>
        </authorList>
    </citation>
    <scope>NUCLEOTIDE SEQUENCE [LARGE SCALE GENOMIC DNA]</scope>
    <source>
        <strain evidence="5">S2_003_000_R2_4</strain>
    </source>
</reference>
<dbReference type="Proteomes" id="UP000249393">
    <property type="component" value="Unassembled WGS sequence"/>
</dbReference>
<gene>
    <name evidence="5" type="ORF">DI526_15445</name>
</gene>
<evidence type="ECO:0000313" key="6">
    <source>
        <dbReference type="Proteomes" id="UP000249393"/>
    </source>
</evidence>
<dbReference type="Gene3D" id="1.10.10.10">
    <property type="entry name" value="Winged helix-like DNA-binding domain superfamily/Winged helix DNA-binding domain"/>
    <property type="match status" value="1"/>
</dbReference>
<feature type="domain" description="HTH arsR-type" evidence="4">
    <location>
        <begin position="7"/>
        <end position="101"/>
    </location>
</feature>
<dbReference type="InterPro" id="IPR011991">
    <property type="entry name" value="ArsR-like_HTH"/>
</dbReference>
<dbReference type="PRINTS" id="PR00778">
    <property type="entry name" value="HTHARSR"/>
</dbReference>
<dbReference type="SUPFAM" id="SSF46785">
    <property type="entry name" value="Winged helix' DNA-binding domain"/>
    <property type="match status" value="1"/>
</dbReference>
<dbReference type="PANTHER" id="PTHR33154:SF33">
    <property type="entry name" value="TRANSCRIPTIONAL REPRESSOR SDPR"/>
    <property type="match status" value="1"/>
</dbReference>
<evidence type="ECO:0000256" key="2">
    <source>
        <dbReference type="ARBA" id="ARBA00023125"/>
    </source>
</evidence>
<dbReference type="PROSITE" id="PS50987">
    <property type="entry name" value="HTH_ARSR_2"/>
    <property type="match status" value="1"/>
</dbReference>
<dbReference type="PANTHER" id="PTHR33154">
    <property type="entry name" value="TRANSCRIPTIONAL REGULATOR, ARSR FAMILY"/>
    <property type="match status" value="1"/>
</dbReference>
<proteinExistence type="predicted"/>
<keyword evidence="3" id="KW-0804">Transcription</keyword>